<dbReference type="CDD" id="cd01948">
    <property type="entry name" value="EAL"/>
    <property type="match status" value="1"/>
</dbReference>
<dbReference type="PANTHER" id="PTHR33121">
    <property type="entry name" value="CYCLIC DI-GMP PHOSPHODIESTERASE PDEF"/>
    <property type="match status" value="1"/>
</dbReference>
<dbReference type="InterPro" id="IPR035919">
    <property type="entry name" value="EAL_sf"/>
</dbReference>
<name>A0ABU7LN26_9PROT</name>
<dbReference type="Pfam" id="PF00563">
    <property type="entry name" value="EAL"/>
    <property type="match status" value="1"/>
</dbReference>
<dbReference type="PROSITE" id="PS50883">
    <property type="entry name" value="EAL"/>
    <property type="match status" value="1"/>
</dbReference>
<dbReference type="SMART" id="SM00052">
    <property type="entry name" value="EAL"/>
    <property type="match status" value="1"/>
</dbReference>
<organism evidence="2 3">
    <name type="scientific">Hyphobacterium lacteum</name>
    <dbReference type="NCBI Taxonomy" id="3116575"/>
    <lineage>
        <taxon>Bacteria</taxon>
        <taxon>Pseudomonadati</taxon>
        <taxon>Pseudomonadota</taxon>
        <taxon>Alphaproteobacteria</taxon>
        <taxon>Maricaulales</taxon>
        <taxon>Maricaulaceae</taxon>
        <taxon>Hyphobacterium</taxon>
    </lineage>
</organism>
<accession>A0ABU7LN26</accession>
<evidence type="ECO:0000259" key="1">
    <source>
        <dbReference type="PROSITE" id="PS50883"/>
    </source>
</evidence>
<feature type="domain" description="EAL" evidence="1">
    <location>
        <begin position="112"/>
        <end position="367"/>
    </location>
</feature>
<dbReference type="EMBL" id="JAZDRP010000002">
    <property type="protein sequence ID" value="MEE2525302.1"/>
    <property type="molecule type" value="Genomic_DNA"/>
</dbReference>
<dbReference type="InterPro" id="IPR050706">
    <property type="entry name" value="Cyclic-di-GMP_PDE-like"/>
</dbReference>
<dbReference type="PANTHER" id="PTHR33121:SF70">
    <property type="entry name" value="SIGNALING PROTEIN YKOW"/>
    <property type="match status" value="1"/>
</dbReference>
<protein>
    <submittedName>
        <fullName evidence="2">EAL domain-containing protein</fullName>
    </submittedName>
</protein>
<keyword evidence="3" id="KW-1185">Reference proteome</keyword>
<dbReference type="InterPro" id="IPR001633">
    <property type="entry name" value="EAL_dom"/>
</dbReference>
<comment type="caution">
    <text evidence="2">The sequence shown here is derived from an EMBL/GenBank/DDBJ whole genome shotgun (WGS) entry which is preliminary data.</text>
</comment>
<dbReference type="Proteomes" id="UP001354971">
    <property type="component" value="Unassembled WGS sequence"/>
</dbReference>
<evidence type="ECO:0000313" key="3">
    <source>
        <dbReference type="Proteomes" id="UP001354971"/>
    </source>
</evidence>
<proteinExistence type="predicted"/>
<dbReference type="SUPFAM" id="SSF141868">
    <property type="entry name" value="EAL domain-like"/>
    <property type="match status" value="1"/>
</dbReference>
<reference evidence="2 3" key="1">
    <citation type="submission" date="2024-01" db="EMBL/GenBank/DDBJ databases">
        <title>Hyphobacterium bacterium isolated from marine sediment.</title>
        <authorList>
            <person name="Zhao S."/>
        </authorList>
    </citation>
    <scope>NUCLEOTIDE SEQUENCE [LARGE SCALE GENOMIC DNA]</scope>
    <source>
        <strain evidence="3">HN65</strain>
    </source>
</reference>
<sequence>MAEPILVAAAWASGAVAFLIDRERVQFEGNIQSLGLLKSDYALAALAEKLAPAERADFAHAIAAGAIDLRVRLVGDKGAVRYLRFIGRREGDGPLTGLVLPAGLFSLDARDQLNRENRVAAAVEDGEILAHYQPIVSLETGELAGFEALARWDRPGVGLIGPDDFIPLADDLDLLGKIGAQVRRTAANDLSAWKAAAPEAPLFIAANATVSELLSDGFAAALIDAVGQADLRAGSYKLEIAETEIMKQPEAAEKVMAELKAAGITLALDDFGTGYSSLSRLDEFSFDTVKIDRYFVRAMASSPSATKVVESVLQLARHFGMTVVAEGIEDEETARLLADMGCDYGQGFRFAGALAPQLASEIVKSGLTGRIRPPAGQA</sequence>
<evidence type="ECO:0000313" key="2">
    <source>
        <dbReference type="EMBL" id="MEE2525302.1"/>
    </source>
</evidence>
<gene>
    <name evidence="2" type="ORF">V0U79_02915</name>
</gene>
<dbReference type="RefSeq" id="WP_330197965.1">
    <property type="nucleotide sequence ID" value="NZ_JAZDRP010000002.1"/>
</dbReference>
<dbReference type="Gene3D" id="3.20.20.450">
    <property type="entry name" value="EAL domain"/>
    <property type="match status" value="1"/>
</dbReference>